<feature type="compositionally biased region" description="Polar residues" evidence="2">
    <location>
        <begin position="100"/>
        <end position="110"/>
    </location>
</feature>
<dbReference type="OrthoDB" id="6375174at2759"/>
<dbReference type="Proteomes" id="UP000027361">
    <property type="component" value="Unassembled WGS sequence"/>
</dbReference>
<evidence type="ECO:0000256" key="2">
    <source>
        <dbReference type="SAM" id="MobiDB-lite"/>
    </source>
</evidence>
<name>A0A066WQZ1_TILAU</name>
<dbReference type="HOGENOM" id="CLU_047845_2_2_1"/>
<dbReference type="OMA" id="GMATWKP"/>
<protein>
    <submittedName>
        <fullName evidence="3">Protein-tyrosine phosphatase</fullName>
    </submittedName>
</protein>
<dbReference type="EMBL" id="JMSN01000002">
    <property type="protein sequence ID" value="KDN53409.1"/>
    <property type="molecule type" value="Genomic_DNA"/>
</dbReference>
<dbReference type="FunCoup" id="A0A066WQZ1">
    <property type="interactions" value="107"/>
</dbReference>
<dbReference type="AlphaFoldDB" id="A0A066WQZ1"/>
<dbReference type="CDD" id="cd14501">
    <property type="entry name" value="PFA-DSP"/>
    <property type="match status" value="1"/>
</dbReference>
<evidence type="ECO:0000313" key="3">
    <source>
        <dbReference type="EMBL" id="KDN53409.1"/>
    </source>
</evidence>
<keyword evidence="4" id="KW-1185">Reference proteome</keyword>
<dbReference type="RefSeq" id="XP_013246248.1">
    <property type="nucleotide sequence ID" value="XM_013390794.1"/>
</dbReference>
<dbReference type="PRINTS" id="PR01911">
    <property type="entry name" value="PFDSPHPHTASE"/>
</dbReference>
<dbReference type="Pfam" id="PF03162">
    <property type="entry name" value="Y_phosphatase2"/>
    <property type="match status" value="1"/>
</dbReference>
<dbReference type="InParanoid" id="A0A066WQZ1"/>
<dbReference type="InterPro" id="IPR020428">
    <property type="entry name" value="PFA-DSPs"/>
</dbReference>
<dbReference type="GO" id="GO:0016791">
    <property type="term" value="F:phosphatase activity"/>
    <property type="evidence" value="ECO:0007669"/>
    <property type="project" value="InterPro"/>
</dbReference>
<dbReference type="PANTHER" id="PTHR31126">
    <property type="entry name" value="TYROSINE-PROTEIN PHOSPHATASE"/>
    <property type="match status" value="1"/>
</dbReference>
<gene>
    <name evidence="3" type="ORF">K437DRAFT_253102</name>
</gene>
<accession>A0A066WQZ1</accession>
<organism evidence="3 4">
    <name type="scientific">Tilletiaria anomala (strain ATCC 24038 / CBS 436.72 / UBC 951)</name>
    <dbReference type="NCBI Taxonomy" id="1037660"/>
    <lineage>
        <taxon>Eukaryota</taxon>
        <taxon>Fungi</taxon>
        <taxon>Dikarya</taxon>
        <taxon>Basidiomycota</taxon>
        <taxon>Ustilaginomycotina</taxon>
        <taxon>Exobasidiomycetes</taxon>
        <taxon>Georgefischeriales</taxon>
        <taxon>Tilletiariaceae</taxon>
        <taxon>Tilletiaria</taxon>
    </lineage>
</organism>
<dbReference type="InterPro" id="IPR004861">
    <property type="entry name" value="Siw14-like"/>
</dbReference>
<feature type="region of interest" description="Disordered" evidence="2">
    <location>
        <begin position="91"/>
        <end position="110"/>
    </location>
</feature>
<dbReference type="Gene3D" id="3.90.190.10">
    <property type="entry name" value="Protein tyrosine phosphatase superfamily"/>
    <property type="match status" value="1"/>
</dbReference>
<dbReference type="STRING" id="1037660.A0A066WQZ1"/>
<proteinExistence type="predicted"/>
<reference evidence="3 4" key="1">
    <citation type="submission" date="2014-05" db="EMBL/GenBank/DDBJ databases">
        <title>Draft genome sequence of a rare smut relative, Tilletiaria anomala UBC 951.</title>
        <authorList>
            <consortium name="DOE Joint Genome Institute"/>
            <person name="Toome M."/>
            <person name="Kuo A."/>
            <person name="Henrissat B."/>
            <person name="Lipzen A."/>
            <person name="Tritt A."/>
            <person name="Yoshinaga Y."/>
            <person name="Zane M."/>
            <person name="Barry K."/>
            <person name="Grigoriev I.V."/>
            <person name="Spatafora J.W."/>
            <person name="Aimea M.C."/>
        </authorList>
    </citation>
    <scope>NUCLEOTIDE SEQUENCE [LARGE SCALE GENOMIC DNA]</scope>
    <source>
        <strain evidence="3 4">UBC 951</strain>
    </source>
</reference>
<evidence type="ECO:0000313" key="4">
    <source>
        <dbReference type="Proteomes" id="UP000027361"/>
    </source>
</evidence>
<evidence type="ECO:0000256" key="1">
    <source>
        <dbReference type="ARBA" id="ARBA00022801"/>
    </source>
</evidence>
<dbReference type="PANTHER" id="PTHR31126:SF18">
    <property type="entry name" value="PROTEIN-TYROSINE-PHOSPHATASE"/>
    <property type="match status" value="1"/>
</dbReference>
<dbReference type="GeneID" id="25263483"/>
<dbReference type="InterPro" id="IPR029021">
    <property type="entry name" value="Prot-tyrosine_phosphatase-like"/>
</dbReference>
<comment type="caution">
    <text evidence="3">The sequence shown here is derived from an EMBL/GenBank/DDBJ whole genome shotgun (WGS) entry which is preliminary data.</text>
</comment>
<dbReference type="SUPFAM" id="SSF52799">
    <property type="entry name" value="(Phosphotyrosine protein) phosphatases II"/>
    <property type="match status" value="1"/>
</dbReference>
<feature type="region of interest" description="Disordered" evidence="2">
    <location>
        <begin position="212"/>
        <end position="232"/>
    </location>
</feature>
<keyword evidence="1" id="KW-0378">Hydrolase</keyword>
<sequence length="232" mass="25970">MSTLYHHHHHSHKHATHVPVAPVLEPPPLFAVVAKHIYRFSFIELDAASYPFLRSLQLKKVILLSAERPSKTLTTFVEQEGINLTHYGLTSERDDHENDSNGANTQQSGGEASLDPLDGFFGSASAISKSIISEHTIKNALQNLLDVRNHPIAICDTSGMHETGVLVGCMRKMQSWNFASILVEYRSFAGSKSRAPNERFIEMFNISTPDLPPERHRPSWLQHAKTDRANGR</sequence>